<dbReference type="PROSITE" id="PS50404">
    <property type="entry name" value="GST_NTER"/>
    <property type="match status" value="1"/>
</dbReference>
<dbReference type="InParanoid" id="A0A1D6N9N2"/>
<gene>
    <name evidence="3" type="ORF">ZEAMMB73_Zm00001d043236</name>
</gene>
<dbReference type="InterPro" id="IPR004045">
    <property type="entry name" value="Glutathione_S-Trfase_N"/>
</dbReference>
<comment type="catalytic activity">
    <reaction evidence="1">
        <text>RX + glutathione = an S-substituted glutathione + a halide anion + H(+)</text>
        <dbReference type="Rhea" id="RHEA:16437"/>
        <dbReference type="ChEBI" id="CHEBI:15378"/>
        <dbReference type="ChEBI" id="CHEBI:16042"/>
        <dbReference type="ChEBI" id="CHEBI:17792"/>
        <dbReference type="ChEBI" id="CHEBI:57925"/>
        <dbReference type="ChEBI" id="CHEBI:90779"/>
        <dbReference type="EC" id="2.5.1.18"/>
    </reaction>
</comment>
<name>A0A1D6N9N2_MAIZE</name>
<comment type="function">
    <text evidence="1">Is involved in the conjugation of reduced glutathione to a wide number of exogenous and endogenous hydrophobic electrophiles.</text>
</comment>
<dbReference type="SUPFAM" id="SSF52833">
    <property type="entry name" value="Thioredoxin-like"/>
    <property type="match status" value="1"/>
</dbReference>
<accession>A0A1D6N9N2</accession>
<dbReference type="AlphaFoldDB" id="A0A1D6N9N2"/>
<dbReference type="ExpressionAtlas" id="A0A1D6N9N2">
    <property type="expression patterns" value="baseline and differential"/>
</dbReference>
<comment type="similarity">
    <text evidence="1">Belongs to the GST superfamily.</text>
</comment>
<dbReference type="InterPro" id="IPR045073">
    <property type="entry name" value="Omega/Tau-like"/>
</dbReference>
<evidence type="ECO:0000259" key="2">
    <source>
        <dbReference type="PROSITE" id="PS50404"/>
    </source>
</evidence>
<evidence type="ECO:0000256" key="1">
    <source>
        <dbReference type="RuleBase" id="RU369102"/>
    </source>
</evidence>
<dbReference type="STRING" id="4577.A0A1D6N9N2"/>
<dbReference type="PANTHER" id="PTHR11260">
    <property type="entry name" value="GLUTATHIONE S-TRANSFERASE, GST, SUPERFAMILY, GST DOMAIN CONTAINING"/>
    <property type="match status" value="1"/>
</dbReference>
<organism evidence="3">
    <name type="scientific">Zea mays</name>
    <name type="common">Maize</name>
    <dbReference type="NCBI Taxonomy" id="4577"/>
    <lineage>
        <taxon>Eukaryota</taxon>
        <taxon>Viridiplantae</taxon>
        <taxon>Streptophyta</taxon>
        <taxon>Embryophyta</taxon>
        <taxon>Tracheophyta</taxon>
        <taxon>Spermatophyta</taxon>
        <taxon>Magnoliopsida</taxon>
        <taxon>Liliopsida</taxon>
        <taxon>Poales</taxon>
        <taxon>Poaceae</taxon>
        <taxon>PACMAD clade</taxon>
        <taxon>Panicoideae</taxon>
        <taxon>Andropogonodae</taxon>
        <taxon>Andropogoneae</taxon>
        <taxon>Tripsacinae</taxon>
        <taxon>Zea</taxon>
    </lineage>
</organism>
<keyword evidence="1 3" id="KW-0808">Transferase</keyword>
<feature type="domain" description="GST N-terminal" evidence="2">
    <location>
        <begin position="1"/>
        <end position="61"/>
    </location>
</feature>
<dbReference type="Pfam" id="PF02798">
    <property type="entry name" value="GST_N"/>
    <property type="match status" value="1"/>
</dbReference>
<dbReference type="GO" id="GO:0005829">
    <property type="term" value="C:cytosol"/>
    <property type="evidence" value="ECO:0007669"/>
    <property type="project" value="UniProtKB-SubCell"/>
</dbReference>
<dbReference type="Gene3D" id="3.40.30.10">
    <property type="entry name" value="Glutaredoxin"/>
    <property type="match status" value="1"/>
</dbReference>
<reference evidence="3" key="1">
    <citation type="submission" date="2015-12" db="EMBL/GenBank/DDBJ databases">
        <title>Update maize B73 reference genome by single molecule sequencing technologies.</title>
        <authorList>
            <consortium name="Maize Genome Sequencing Project"/>
            <person name="Ware D."/>
        </authorList>
    </citation>
    <scope>NUCLEOTIDE SEQUENCE [LARGE SCALE GENOMIC DNA]</scope>
    <source>
        <tissue evidence="3">Seedling</tissue>
    </source>
</reference>
<comment type="subcellular location">
    <subcellularLocation>
        <location evidence="1">Cytoplasm</location>
        <location evidence="1">Cytosol</location>
    </subcellularLocation>
</comment>
<dbReference type="InterPro" id="IPR036249">
    <property type="entry name" value="Thioredoxin-like_sf"/>
</dbReference>
<protein>
    <recommendedName>
        <fullName evidence="1">Glutathione S-transferase</fullName>
        <ecNumber evidence="1">2.5.1.18</ecNumber>
    </recommendedName>
</protein>
<proteinExistence type="inferred from homology"/>
<keyword evidence="1" id="KW-0963">Cytoplasm</keyword>
<dbReference type="GO" id="GO:0004364">
    <property type="term" value="F:glutathione transferase activity"/>
    <property type="evidence" value="ECO:0007669"/>
    <property type="project" value="UniProtKB-UniRule"/>
</dbReference>
<sequence length="152" mass="17065">MLNLKGLAYEYAEEDLGNKSALLLSSNPVHKTVLVLLHAGRPVNKSQIILQYIDKAAKEKLKEIDRLAREQKAEERQKQRGKEPDVEARIEIPEERGLGSMTIIVIVSMSKVVEKTNPMIREREREDQSTEAISTEMGGILKESVIDTGVVI</sequence>
<dbReference type="EMBL" id="CM007649">
    <property type="protein sequence ID" value="ONM37253.1"/>
    <property type="molecule type" value="Genomic_DNA"/>
</dbReference>
<dbReference type="PANTHER" id="PTHR11260:SF326">
    <property type="entry name" value="GLUTATHIONE S-TRANSFERASE GSTU6-RELATED"/>
    <property type="match status" value="1"/>
</dbReference>
<evidence type="ECO:0000313" key="3">
    <source>
        <dbReference type="EMBL" id="ONM37253.1"/>
    </source>
</evidence>
<dbReference type="SMR" id="A0A1D6N9N2"/>
<dbReference type="EC" id="2.5.1.18" evidence="1"/>